<dbReference type="SUPFAM" id="SSF53448">
    <property type="entry name" value="Nucleotide-diphospho-sugar transferases"/>
    <property type="match status" value="1"/>
</dbReference>
<organism evidence="2">
    <name type="scientific">Salmonella enterica</name>
    <name type="common">Salmonella choleraesuis</name>
    <dbReference type="NCBI Taxonomy" id="28901"/>
    <lineage>
        <taxon>Bacteria</taxon>
        <taxon>Pseudomonadati</taxon>
        <taxon>Pseudomonadota</taxon>
        <taxon>Gammaproteobacteria</taxon>
        <taxon>Enterobacterales</taxon>
        <taxon>Enterobacteriaceae</taxon>
        <taxon>Salmonella</taxon>
    </lineage>
</organism>
<gene>
    <name evidence="2" type="primary">wdbQ</name>
</gene>
<keyword evidence="2" id="KW-0808">Transferase</keyword>
<reference evidence="2" key="1">
    <citation type="journal article" date="2013" name="FEMS Microbiol. Rev.">
        <title>Structural diversity in Salmonella O antigens and its genetic basis.</title>
        <authorList>
            <person name="Liu B."/>
            <person name="Knirel Y.A."/>
            <person name="Feng L."/>
            <person name="Perepelov A.V."/>
            <person name="Senchenkova S.N."/>
            <person name="Reeves P.R."/>
            <person name="Wang L."/>
        </authorList>
    </citation>
    <scope>NUCLEOTIDE SEQUENCE</scope>
    <source>
        <strain evidence="2">G2470</strain>
    </source>
</reference>
<sequence length="266" mass="30979">MPKISVLMAINKKTPYLDKAINSILNQTFKEFEFIIIANGCDDDLYYLLNAYSRKDSRIILHRTELGGFAFALNYGLNLATTEYIARMDGDDLCTIDRLQKQYDIIKNNKSLSLLGTACNFIGPNDEEILSKKFKILTDNGAIRRALPYRNPIIHASIICRKDVLLSAGGYRYGHMSEDHELFIRLARDKNVIFMNTIEPLYSYRRHHMQVTDLSKSKESYAQISAFLFSEFLLTHNYKYIIGILRVHPYIRKMHNFFKRKFHNAK</sequence>
<accession>U3GKS2</accession>
<dbReference type="AlphaFoldDB" id="U3GKS2"/>
<evidence type="ECO:0000313" key="2">
    <source>
        <dbReference type="EMBL" id="AFW04838.1"/>
    </source>
</evidence>
<dbReference type="GO" id="GO:0016758">
    <property type="term" value="F:hexosyltransferase activity"/>
    <property type="evidence" value="ECO:0007669"/>
    <property type="project" value="UniProtKB-ARBA"/>
</dbReference>
<dbReference type="EMBL" id="JX975343">
    <property type="protein sequence ID" value="AFW04838.1"/>
    <property type="molecule type" value="Genomic_DNA"/>
</dbReference>
<dbReference type="PANTHER" id="PTHR22916:SF3">
    <property type="entry name" value="UDP-GLCNAC:BETAGAL BETA-1,3-N-ACETYLGLUCOSAMINYLTRANSFERASE-LIKE PROTEIN 1"/>
    <property type="match status" value="1"/>
</dbReference>
<proteinExistence type="predicted"/>
<dbReference type="Gene3D" id="3.90.550.10">
    <property type="entry name" value="Spore Coat Polysaccharide Biosynthesis Protein SpsA, Chain A"/>
    <property type="match status" value="1"/>
</dbReference>
<dbReference type="InterPro" id="IPR001173">
    <property type="entry name" value="Glyco_trans_2-like"/>
</dbReference>
<protein>
    <submittedName>
        <fullName evidence="2">Glycosyltransferase</fullName>
    </submittedName>
</protein>
<dbReference type="InterPro" id="IPR029044">
    <property type="entry name" value="Nucleotide-diphossugar_trans"/>
</dbReference>
<dbReference type="PANTHER" id="PTHR22916">
    <property type="entry name" value="GLYCOSYLTRANSFERASE"/>
    <property type="match status" value="1"/>
</dbReference>
<feature type="domain" description="Glycosyltransferase 2-like" evidence="1">
    <location>
        <begin position="6"/>
        <end position="132"/>
    </location>
</feature>
<evidence type="ECO:0000259" key="1">
    <source>
        <dbReference type="Pfam" id="PF00535"/>
    </source>
</evidence>
<name>U3GKS2_SALER</name>
<dbReference type="Pfam" id="PF00535">
    <property type="entry name" value="Glycos_transf_2"/>
    <property type="match status" value="1"/>
</dbReference>